<dbReference type="EMBL" id="CAKXAJ010024739">
    <property type="protein sequence ID" value="CAH2229676.1"/>
    <property type="molecule type" value="Genomic_DNA"/>
</dbReference>
<name>A0A8S4R681_9NEOP</name>
<proteinExistence type="predicted"/>
<reference evidence="1" key="1">
    <citation type="submission" date="2022-03" db="EMBL/GenBank/DDBJ databases">
        <authorList>
            <person name="Lindestad O."/>
        </authorList>
    </citation>
    <scope>NUCLEOTIDE SEQUENCE</scope>
</reference>
<evidence type="ECO:0000313" key="2">
    <source>
        <dbReference type="Proteomes" id="UP000838756"/>
    </source>
</evidence>
<protein>
    <submittedName>
        <fullName evidence="1">Jg15960 protein</fullName>
    </submittedName>
</protein>
<evidence type="ECO:0000313" key="1">
    <source>
        <dbReference type="EMBL" id="CAH2229676.1"/>
    </source>
</evidence>
<dbReference type="AlphaFoldDB" id="A0A8S4R681"/>
<dbReference type="Proteomes" id="UP000838756">
    <property type="component" value="Unassembled WGS sequence"/>
</dbReference>
<sequence length="83" mass="9456">MHLVCNIGAAQGAFAEKTALLSKMLQYLTTAALVFRYGLGWRKRIAKTYTDTIGGYKFRLLPKLAEKEFEEKKPIRALFETLD</sequence>
<keyword evidence="2" id="KW-1185">Reference proteome</keyword>
<comment type="caution">
    <text evidence="1">The sequence shown here is derived from an EMBL/GenBank/DDBJ whole genome shotgun (WGS) entry which is preliminary data.</text>
</comment>
<accession>A0A8S4R681</accession>
<organism evidence="1 2">
    <name type="scientific">Pararge aegeria aegeria</name>
    <dbReference type="NCBI Taxonomy" id="348720"/>
    <lineage>
        <taxon>Eukaryota</taxon>
        <taxon>Metazoa</taxon>
        <taxon>Ecdysozoa</taxon>
        <taxon>Arthropoda</taxon>
        <taxon>Hexapoda</taxon>
        <taxon>Insecta</taxon>
        <taxon>Pterygota</taxon>
        <taxon>Neoptera</taxon>
        <taxon>Endopterygota</taxon>
        <taxon>Lepidoptera</taxon>
        <taxon>Glossata</taxon>
        <taxon>Ditrysia</taxon>
        <taxon>Papilionoidea</taxon>
        <taxon>Nymphalidae</taxon>
        <taxon>Satyrinae</taxon>
        <taxon>Satyrini</taxon>
        <taxon>Parargina</taxon>
        <taxon>Pararge</taxon>
    </lineage>
</organism>
<gene>
    <name evidence="1" type="primary">jg15960</name>
    <name evidence="1" type="ORF">PAEG_LOCUS9076</name>
</gene>